<dbReference type="InterPro" id="IPR019734">
    <property type="entry name" value="TPR_rpt"/>
</dbReference>
<keyword evidence="4" id="KW-1185">Reference proteome</keyword>
<dbReference type="PROSITE" id="PS50005">
    <property type="entry name" value="TPR"/>
    <property type="match status" value="1"/>
</dbReference>
<proteinExistence type="predicted"/>
<gene>
    <name evidence="3" type="ORF">PHMEG_00012058</name>
</gene>
<dbReference type="InterPro" id="IPR011990">
    <property type="entry name" value="TPR-like_helical_dom_sf"/>
</dbReference>
<evidence type="ECO:0000313" key="4">
    <source>
        <dbReference type="Proteomes" id="UP000198211"/>
    </source>
</evidence>
<evidence type="ECO:0000256" key="2">
    <source>
        <dbReference type="SAM" id="MobiDB-lite"/>
    </source>
</evidence>
<protein>
    <submittedName>
        <fullName evidence="3">Uncharacterized protein</fullName>
    </submittedName>
</protein>
<evidence type="ECO:0000313" key="3">
    <source>
        <dbReference type="EMBL" id="OWZ14463.1"/>
    </source>
</evidence>
<name>A0A225W9N9_9STRA</name>
<dbReference type="SUPFAM" id="SSF48452">
    <property type="entry name" value="TPR-like"/>
    <property type="match status" value="1"/>
</dbReference>
<dbReference type="OrthoDB" id="119741at2759"/>
<dbReference type="Proteomes" id="UP000198211">
    <property type="component" value="Unassembled WGS sequence"/>
</dbReference>
<dbReference type="SMART" id="SM00028">
    <property type="entry name" value="TPR"/>
    <property type="match status" value="2"/>
</dbReference>
<dbReference type="Gene3D" id="1.25.40.10">
    <property type="entry name" value="Tetratricopeptide repeat domain"/>
    <property type="match status" value="1"/>
</dbReference>
<dbReference type="STRING" id="4795.A0A225W9N9"/>
<feature type="repeat" description="TPR" evidence="1">
    <location>
        <begin position="227"/>
        <end position="260"/>
    </location>
</feature>
<comment type="caution">
    <text evidence="3">The sequence shown here is derived from an EMBL/GenBank/DDBJ whole genome shotgun (WGS) entry which is preliminary data.</text>
</comment>
<reference evidence="4" key="1">
    <citation type="submission" date="2017-03" db="EMBL/GenBank/DDBJ databases">
        <title>Phytopthora megakarya and P. palmivora, two closely related causual agents of cacao black pod achieved similar genome size and gene model numbers by different mechanisms.</title>
        <authorList>
            <person name="Ali S."/>
            <person name="Shao J."/>
            <person name="Larry D.J."/>
            <person name="Kronmiller B."/>
            <person name="Shen D."/>
            <person name="Strem M.D."/>
            <person name="Melnick R.L."/>
            <person name="Guiltinan M.J."/>
            <person name="Tyler B.M."/>
            <person name="Meinhardt L.W."/>
            <person name="Bailey B.A."/>
        </authorList>
    </citation>
    <scope>NUCLEOTIDE SEQUENCE [LARGE SCALE GENOMIC DNA]</scope>
    <source>
        <strain evidence="4">zdho120</strain>
    </source>
</reference>
<dbReference type="EMBL" id="NBNE01001333">
    <property type="protein sequence ID" value="OWZ14463.1"/>
    <property type="molecule type" value="Genomic_DNA"/>
</dbReference>
<accession>A0A225W9N9</accession>
<feature type="region of interest" description="Disordered" evidence="2">
    <location>
        <begin position="659"/>
        <end position="678"/>
    </location>
</feature>
<keyword evidence="1" id="KW-0802">TPR repeat</keyword>
<dbReference type="AlphaFoldDB" id="A0A225W9N9"/>
<organism evidence="3 4">
    <name type="scientific">Phytophthora megakarya</name>
    <dbReference type="NCBI Taxonomy" id="4795"/>
    <lineage>
        <taxon>Eukaryota</taxon>
        <taxon>Sar</taxon>
        <taxon>Stramenopiles</taxon>
        <taxon>Oomycota</taxon>
        <taxon>Peronosporomycetes</taxon>
        <taxon>Peronosporales</taxon>
        <taxon>Peronosporaceae</taxon>
        <taxon>Phytophthora</taxon>
    </lineage>
</organism>
<evidence type="ECO:0000256" key="1">
    <source>
        <dbReference type="PROSITE-ProRule" id="PRU00339"/>
    </source>
</evidence>
<sequence length="742" mass="83920">MFVFSLQKRHKDNSRLCELAVKLLECFSHEMPISLPIVMGDRRRQSPLRPLFSPTTTISNLYREAPSPYSPITKLPITRPPTSPVEQSRRAKIFSMPKLAAIEGRQYRCNTPNALPSRFERSNDVDDSQMPDLLFTSLPQSPSGSSLTKPRVVSQKYSWDPECINSVSGFEWWWRSLPPNHTSLEPTQQLKMVTKAAVRLHSKGELQHAIELYLLALSWETNDEVKFRLRINLACAYEAAENVQSSIDQFRLALRLSPNDPYAIYKLGSALTLVGAFEEARMHFESIHEYPQATDGLKNLEKATEVQKQREEARKGAIAAAKQSRSPLKSVSPRIYVRTPRESCAPSTPVVETLASRRKKTPTAKRDPIRTSELNHTADIQGHLETTTVVTSTDENLLSPSLLKTIVSGCQEGRIDILEVMKMLDPQQRGFIHKDSFVGLLWIIAGANMAQVDDDATQVALNISPNDWISHEGKTFLKYRGFLEAYTNQNQAESPCLPSDELLQAKLIDDLIQQDMANISNHNVAKWVRLGSERAVAELYKVAPVYLETITRKQFQLRYDTRGTKSSPKFTEFTPRTRARKDRAREEWLLTAEKAQILARRQQHCIKSLRDIAARARAHINCRRNAITFLLVVAQNAREQLRTRKLRCLAASQSEPATETQTHCSDEIQGGTQTDHDVESSQLEPECNETSDQLKSISEKIYDASVRTAMTRLFQHTKLDAVKTVAGRFAACCEVPSFFTDV</sequence>